<reference evidence="1 2" key="2">
    <citation type="journal article" date="2022" name="Mol. Ecol. Resour.">
        <title>The genomes of chicory, endive, great burdock and yacon provide insights into Asteraceae paleo-polyploidization history and plant inulin production.</title>
        <authorList>
            <person name="Fan W."/>
            <person name="Wang S."/>
            <person name="Wang H."/>
            <person name="Wang A."/>
            <person name="Jiang F."/>
            <person name="Liu H."/>
            <person name="Zhao H."/>
            <person name="Xu D."/>
            <person name="Zhang Y."/>
        </authorList>
    </citation>
    <scope>NUCLEOTIDE SEQUENCE [LARGE SCALE GENOMIC DNA]</scope>
    <source>
        <strain evidence="2">cv. Niubang</strain>
    </source>
</reference>
<sequence>MSCRATGRSFSKLFNININRSLFENVMNDLFDECCVLGYVCTHCARTTHSRGLVKLVLFTLWFNIKNVMSYNMKKEGNELQHEGLEQNTLLSHQVVAQAPKAYIYKVSNQMKYRIPFSAFHGRFF</sequence>
<keyword evidence="2" id="KW-1185">Reference proteome</keyword>
<evidence type="ECO:0000313" key="2">
    <source>
        <dbReference type="Proteomes" id="UP001055879"/>
    </source>
</evidence>
<reference evidence="2" key="1">
    <citation type="journal article" date="2022" name="Mol. Ecol. Resour.">
        <title>The genomes of chicory, endive, great burdock and yacon provide insights into Asteraceae palaeo-polyploidization history and plant inulin production.</title>
        <authorList>
            <person name="Fan W."/>
            <person name="Wang S."/>
            <person name="Wang H."/>
            <person name="Wang A."/>
            <person name="Jiang F."/>
            <person name="Liu H."/>
            <person name="Zhao H."/>
            <person name="Xu D."/>
            <person name="Zhang Y."/>
        </authorList>
    </citation>
    <scope>NUCLEOTIDE SEQUENCE [LARGE SCALE GENOMIC DNA]</scope>
    <source>
        <strain evidence="2">cv. Niubang</strain>
    </source>
</reference>
<organism evidence="1 2">
    <name type="scientific">Arctium lappa</name>
    <name type="common">Greater burdock</name>
    <name type="synonym">Lappa major</name>
    <dbReference type="NCBI Taxonomy" id="4217"/>
    <lineage>
        <taxon>Eukaryota</taxon>
        <taxon>Viridiplantae</taxon>
        <taxon>Streptophyta</taxon>
        <taxon>Embryophyta</taxon>
        <taxon>Tracheophyta</taxon>
        <taxon>Spermatophyta</taxon>
        <taxon>Magnoliopsida</taxon>
        <taxon>eudicotyledons</taxon>
        <taxon>Gunneridae</taxon>
        <taxon>Pentapetalae</taxon>
        <taxon>asterids</taxon>
        <taxon>campanulids</taxon>
        <taxon>Asterales</taxon>
        <taxon>Asteraceae</taxon>
        <taxon>Carduoideae</taxon>
        <taxon>Cardueae</taxon>
        <taxon>Arctiinae</taxon>
        <taxon>Arctium</taxon>
    </lineage>
</organism>
<accession>A0ACB9DIN8</accession>
<dbReference type="EMBL" id="CM042049">
    <property type="protein sequence ID" value="KAI3746529.1"/>
    <property type="molecule type" value="Genomic_DNA"/>
</dbReference>
<proteinExistence type="predicted"/>
<protein>
    <submittedName>
        <fullName evidence="1">Uncharacterized protein</fullName>
    </submittedName>
</protein>
<gene>
    <name evidence="1" type="ORF">L6452_08963</name>
</gene>
<name>A0ACB9DIN8_ARCLA</name>
<comment type="caution">
    <text evidence="1">The sequence shown here is derived from an EMBL/GenBank/DDBJ whole genome shotgun (WGS) entry which is preliminary data.</text>
</comment>
<evidence type="ECO:0000313" key="1">
    <source>
        <dbReference type="EMBL" id="KAI3746529.1"/>
    </source>
</evidence>
<dbReference type="Proteomes" id="UP001055879">
    <property type="component" value="Linkage Group LG03"/>
</dbReference>